<reference evidence="1 2" key="1">
    <citation type="submission" date="2013-08" db="EMBL/GenBank/DDBJ databases">
        <title>draft genome of Halomonas huanghegensis, strain BJGMM-B45T.</title>
        <authorList>
            <person name="Miao C."/>
            <person name="Wan Y."/>
            <person name="Jin W."/>
        </authorList>
    </citation>
    <scope>NUCLEOTIDE SEQUENCE [LARGE SCALE GENOMIC DNA]</scope>
    <source>
        <strain evidence="1 2">BJGMM-B45</strain>
    </source>
</reference>
<comment type="caution">
    <text evidence="1">The sequence shown here is derived from an EMBL/GenBank/DDBJ whole genome shotgun (WGS) entry which is preliminary data.</text>
</comment>
<dbReference type="Proteomes" id="UP000019113">
    <property type="component" value="Unassembled WGS sequence"/>
</dbReference>
<gene>
    <name evidence="1" type="ORF">BJB45_02225</name>
</gene>
<evidence type="ECO:0000313" key="1">
    <source>
        <dbReference type="EMBL" id="ERL49962.1"/>
    </source>
</evidence>
<protein>
    <submittedName>
        <fullName evidence="1">Uncharacterized protein</fullName>
    </submittedName>
</protein>
<name>W1N316_9GAMM</name>
<sequence length="53" mass="6096">MGYLVILGCLFRMMMAGEMTMFGLCWGESQAGWMQLLTRECQSVDPARRVYRA</sequence>
<keyword evidence="2" id="KW-1185">Reference proteome</keyword>
<organism evidence="1 2">
    <name type="scientific">Halomonas huangheensis</name>
    <dbReference type="NCBI Taxonomy" id="1178482"/>
    <lineage>
        <taxon>Bacteria</taxon>
        <taxon>Pseudomonadati</taxon>
        <taxon>Pseudomonadota</taxon>
        <taxon>Gammaproteobacteria</taxon>
        <taxon>Oceanospirillales</taxon>
        <taxon>Halomonadaceae</taxon>
        <taxon>Halomonas</taxon>
    </lineage>
</organism>
<dbReference type="EMBL" id="AVBC01000039">
    <property type="protein sequence ID" value="ERL49962.1"/>
    <property type="molecule type" value="Genomic_DNA"/>
</dbReference>
<dbReference type="AlphaFoldDB" id="W1N316"/>
<accession>W1N316</accession>
<evidence type="ECO:0000313" key="2">
    <source>
        <dbReference type="Proteomes" id="UP000019113"/>
    </source>
</evidence>
<proteinExistence type="predicted"/>